<dbReference type="Proteomes" id="UP000011082">
    <property type="component" value="Unassembled WGS sequence"/>
</dbReference>
<dbReference type="AlphaFoldDB" id="L2GLK6"/>
<dbReference type="RefSeq" id="XP_007604566.1">
    <property type="nucleotide sequence ID" value="XM_007604504.1"/>
</dbReference>
<evidence type="ECO:0000313" key="3">
    <source>
        <dbReference type="Proteomes" id="UP000011082"/>
    </source>
</evidence>
<reference evidence="3" key="1">
    <citation type="submission" date="2011-05" db="EMBL/GenBank/DDBJ databases">
        <title>The genome sequence of Vittaforma corneae strain ATCC 50505.</title>
        <authorList>
            <consortium name="The Broad Institute Genome Sequencing Platform"/>
            <person name="Cuomo C."/>
            <person name="Didier E."/>
            <person name="Bowers L."/>
            <person name="Young S.K."/>
            <person name="Zeng Q."/>
            <person name="Gargeya S."/>
            <person name="Fitzgerald M."/>
            <person name="Haas B."/>
            <person name="Abouelleil A."/>
            <person name="Alvarado L."/>
            <person name="Arachchi H.M."/>
            <person name="Berlin A."/>
            <person name="Chapman S.B."/>
            <person name="Gearin G."/>
            <person name="Goldberg J."/>
            <person name="Griggs A."/>
            <person name="Gujja S."/>
            <person name="Hansen M."/>
            <person name="Heiman D."/>
            <person name="Howarth C."/>
            <person name="Larimer J."/>
            <person name="Lui A."/>
            <person name="MacDonald P.J.P."/>
            <person name="McCowen C."/>
            <person name="Montmayeur A."/>
            <person name="Murphy C."/>
            <person name="Neiman D."/>
            <person name="Pearson M."/>
            <person name="Priest M."/>
            <person name="Roberts A."/>
            <person name="Saif S."/>
            <person name="Shea T."/>
            <person name="Sisk P."/>
            <person name="Stolte C."/>
            <person name="Sykes S."/>
            <person name="Wortman J."/>
            <person name="Nusbaum C."/>
            <person name="Birren B."/>
        </authorList>
    </citation>
    <scope>NUCLEOTIDE SEQUENCE [LARGE SCALE GENOMIC DNA]</scope>
    <source>
        <strain evidence="3">ATCC 50505</strain>
    </source>
</reference>
<sequence length="200" mass="23121">MKNTMLILYFTLIFGFLPLRLKDIRVALANQAYPSKVLTISKADLIHKEYKMLEIKILSKDMLNSQIFTLQEAWSGGVVFKTLDGLRSFRHFDTIKYKPFTNNSHDPNIYIIKAGTKYPRTFQIVSGMECLDAVESYNKDAIIAKFNECNNTESQLWGAFTEDQVRGYLGLNTTLEDKNEENLKRMIDMIDEKSLNEIIK</sequence>
<feature type="signal peptide" evidence="1">
    <location>
        <begin position="1"/>
        <end position="15"/>
    </location>
</feature>
<dbReference type="InParanoid" id="L2GLK6"/>
<dbReference type="HOGENOM" id="CLU_1367178_0_0_1"/>
<protein>
    <submittedName>
        <fullName evidence="2">Uncharacterized protein</fullName>
    </submittedName>
</protein>
<keyword evidence="1" id="KW-0732">Signal</keyword>
<gene>
    <name evidence="2" type="ORF">VICG_01120</name>
</gene>
<name>L2GLK6_VITCO</name>
<accession>L2GLK6</accession>
<organism evidence="2 3">
    <name type="scientific">Vittaforma corneae (strain ATCC 50505)</name>
    <name type="common">Microsporidian parasite</name>
    <name type="synonym">Nosema corneum</name>
    <dbReference type="NCBI Taxonomy" id="993615"/>
    <lineage>
        <taxon>Eukaryota</taxon>
        <taxon>Fungi</taxon>
        <taxon>Fungi incertae sedis</taxon>
        <taxon>Microsporidia</taxon>
        <taxon>Nosematidae</taxon>
        <taxon>Vittaforma</taxon>
    </lineage>
</organism>
<dbReference type="VEuPathDB" id="MicrosporidiaDB:VICG_01120"/>
<dbReference type="EMBL" id="JH370138">
    <property type="protein sequence ID" value="ELA41768.1"/>
    <property type="molecule type" value="Genomic_DNA"/>
</dbReference>
<keyword evidence="3" id="KW-1185">Reference proteome</keyword>
<feature type="chain" id="PRO_5012249176" evidence="1">
    <location>
        <begin position="16"/>
        <end position="200"/>
    </location>
</feature>
<dbReference type="GeneID" id="19881831"/>
<evidence type="ECO:0000313" key="2">
    <source>
        <dbReference type="EMBL" id="ELA41768.1"/>
    </source>
</evidence>
<evidence type="ECO:0000256" key="1">
    <source>
        <dbReference type="SAM" id="SignalP"/>
    </source>
</evidence>
<proteinExistence type="predicted"/>